<organism evidence="1">
    <name type="scientific">Arundo donax</name>
    <name type="common">Giant reed</name>
    <name type="synonym">Donax arundinaceus</name>
    <dbReference type="NCBI Taxonomy" id="35708"/>
    <lineage>
        <taxon>Eukaryota</taxon>
        <taxon>Viridiplantae</taxon>
        <taxon>Streptophyta</taxon>
        <taxon>Embryophyta</taxon>
        <taxon>Tracheophyta</taxon>
        <taxon>Spermatophyta</taxon>
        <taxon>Magnoliopsida</taxon>
        <taxon>Liliopsida</taxon>
        <taxon>Poales</taxon>
        <taxon>Poaceae</taxon>
        <taxon>PACMAD clade</taxon>
        <taxon>Arundinoideae</taxon>
        <taxon>Arundineae</taxon>
        <taxon>Arundo</taxon>
    </lineage>
</organism>
<protein>
    <submittedName>
        <fullName evidence="1">Uncharacterized protein</fullName>
    </submittedName>
</protein>
<dbReference type="AlphaFoldDB" id="A0A0A8ZMB1"/>
<sequence>MPYRATTFAIGICSARAITQTNLCAFFHTHGI</sequence>
<proteinExistence type="predicted"/>
<reference evidence="1" key="2">
    <citation type="journal article" date="2015" name="Data Brief">
        <title>Shoot transcriptome of the giant reed, Arundo donax.</title>
        <authorList>
            <person name="Barrero R.A."/>
            <person name="Guerrero F.D."/>
            <person name="Moolhuijzen P."/>
            <person name="Goolsby J.A."/>
            <person name="Tidwell J."/>
            <person name="Bellgard S.E."/>
            <person name="Bellgard M.I."/>
        </authorList>
    </citation>
    <scope>NUCLEOTIDE SEQUENCE</scope>
    <source>
        <tissue evidence="1">Shoot tissue taken approximately 20 cm above the soil surface</tissue>
    </source>
</reference>
<reference evidence="1" key="1">
    <citation type="submission" date="2014-09" db="EMBL/GenBank/DDBJ databases">
        <authorList>
            <person name="Magalhaes I.L.F."/>
            <person name="Oliveira U."/>
            <person name="Santos F.R."/>
            <person name="Vidigal T.H.D.A."/>
            <person name="Brescovit A.D."/>
            <person name="Santos A.J."/>
        </authorList>
    </citation>
    <scope>NUCLEOTIDE SEQUENCE</scope>
    <source>
        <tissue evidence="1">Shoot tissue taken approximately 20 cm above the soil surface</tissue>
    </source>
</reference>
<evidence type="ECO:0000313" key="1">
    <source>
        <dbReference type="EMBL" id="JAD40529.1"/>
    </source>
</evidence>
<dbReference type="EMBL" id="GBRH01257366">
    <property type="protein sequence ID" value="JAD40529.1"/>
    <property type="molecule type" value="Transcribed_RNA"/>
</dbReference>
<accession>A0A0A8ZMB1</accession>
<name>A0A0A8ZMB1_ARUDO</name>